<keyword evidence="2" id="KW-1185">Reference proteome</keyword>
<dbReference type="EMBL" id="QYUO01000002">
    <property type="protein sequence ID" value="RJF95069.1"/>
    <property type="molecule type" value="Genomic_DNA"/>
</dbReference>
<gene>
    <name evidence="1" type="ORF">D3871_16525</name>
</gene>
<comment type="caution">
    <text evidence="1">The sequence shown here is derived from an EMBL/GenBank/DDBJ whole genome shotgun (WGS) entry which is preliminary data.</text>
</comment>
<reference evidence="2" key="1">
    <citation type="submission" date="2018-09" db="EMBL/GenBank/DDBJ databases">
        <authorList>
            <person name="Zhu H."/>
        </authorList>
    </citation>
    <scope>NUCLEOTIDE SEQUENCE [LARGE SCALE GENOMIC DNA]</scope>
    <source>
        <strain evidence="2">K1R23-30</strain>
    </source>
</reference>
<dbReference type="RefSeq" id="WP_119770219.1">
    <property type="nucleotide sequence ID" value="NZ_QYUO01000002.1"/>
</dbReference>
<evidence type="ECO:0000313" key="2">
    <source>
        <dbReference type="Proteomes" id="UP000265955"/>
    </source>
</evidence>
<dbReference type="Proteomes" id="UP000265955">
    <property type="component" value="Unassembled WGS sequence"/>
</dbReference>
<protein>
    <submittedName>
        <fullName evidence="1">Uncharacterized protein</fullName>
    </submittedName>
</protein>
<accession>A0A3A3FN34</accession>
<proteinExistence type="predicted"/>
<organism evidence="1 2">
    <name type="scientific">Noviherbaspirillum saxi</name>
    <dbReference type="NCBI Taxonomy" id="2320863"/>
    <lineage>
        <taxon>Bacteria</taxon>
        <taxon>Pseudomonadati</taxon>
        <taxon>Pseudomonadota</taxon>
        <taxon>Betaproteobacteria</taxon>
        <taxon>Burkholderiales</taxon>
        <taxon>Oxalobacteraceae</taxon>
        <taxon>Noviherbaspirillum</taxon>
    </lineage>
</organism>
<dbReference type="AlphaFoldDB" id="A0A3A3FN34"/>
<sequence>MKTLIIKDLPRNEELDAKAMASVLGGNLGPGASSASMTAQRVPVPPYERGYLVGWVINTADRPIKFDALIGDAVLRATDGATSAYNGIPIQVY</sequence>
<evidence type="ECO:0000313" key="1">
    <source>
        <dbReference type="EMBL" id="RJF95069.1"/>
    </source>
</evidence>
<name>A0A3A3FN34_9BURK</name>